<keyword evidence="2" id="KW-0472">Membrane</keyword>
<name>A0A836LM44_9TRYP</name>
<organism evidence="3 4">
    <name type="scientific">Porcisia hertigi</name>
    <dbReference type="NCBI Taxonomy" id="2761500"/>
    <lineage>
        <taxon>Eukaryota</taxon>
        <taxon>Discoba</taxon>
        <taxon>Euglenozoa</taxon>
        <taxon>Kinetoplastea</taxon>
        <taxon>Metakinetoplastina</taxon>
        <taxon>Trypanosomatida</taxon>
        <taxon>Trypanosomatidae</taxon>
        <taxon>Leishmaniinae</taxon>
        <taxon>Porcisia</taxon>
    </lineage>
</organism>
<protein>
    <submittedName>
        <fullName evidence="3">Uncharacterized protein</fullName>
    </submittedName>
</protein>
<feature type="transmembrane region" description="Helical" evidence="2">
    <location>
        <begin position="324"/>
        <end position="347"/>
    </location>
</feature>
<evidence type="ECO:0000256" key="2">
    <source>
        <dbReference type="SAM" id="Phobius"/>
    </source>
</evidence>
<dbReference type="OrthoDB" id="266590at2759"/>
<dbReference type="EMBL" id="JAFJZO010000002">
    <property type="protein sequence ID" value="KAG5512125.1"/>
    <property type="molecule type" value="Genomic_DNA"/>
</dbReference>
<keyword evidence="4" id="KW-1185">Reference proteome</keyword>
<sequence length="500" mass="53377">MMKPRTSGGSRRAAAYGTDRRSLETALAASSLLLWLPYSLAAVYVAYCSAFISEEPFTGSTSALPDAGGGGGGSVALSAARGDAGFSTSFASTGVSFAASPVPSIATTSDGGGAMRGFTEAQPRYGSVYYYIFPHGFDIAVFAPLLLRVLYFSAAAILVTHYLSVHKYNGGEYLMAMAWALGTFSGYGWLYSSAGLVLPSSSSSSSSSRSASAGAQMMPSAAPPSWLWLVVSLLTGLFSGILCKVKDIVDGKIARDTHLFPLNDHHDRIVKGAEVLRTARANEDEDRSDGGTGSISAAGGEPASIPLSRVPRYRRIRMSTSHHLVSLGHRLYMVVPFCTGQWFSFILHNGWRGIIVENGTILLSLGLVGYTMLSYKFLKRQVLRVSGRVTRSAAACSRKRHSKRLLQQQGSGALVSEEKALEELNNTDLLEDVGEMAVVDVIDLISKLFTTSFGVVVLVVVGLNLFMTTLCIPFLKALFKLNALVSGVGIVIELIIYEVA</sequence>
<feature type="transmembrane region" description="Helical" evidence="2">
    <location>
        <begin position="359"/>
        <end position="378"/>
    </location>
</feature>
<accession>A0A836LM44</accession>
<evidence type="ECO:0000256" key="1">
    <source>
        <dbReference type="SAM" id="MobiDB-lite"/>
    </source>
</evidence>
<dbReference type="GeneID" id="94293603"/>
<keyword evidence="2" id="KW-0812">Transmembrane</keyword>
<feature type="transmembrane region" description="Helical" evidence="2">
    <location>
        <begin position="453"/>
        <end position="475"/>
    </location>
</feature>
<feature type="transmembrane region" description="Helical" evidence="2">
    <location>
        <begin position="226"/>
        <end position="245"/>
    </location>
</feature>
<feature type="transmembrane region" description="Helical" evidence="2">
    <location>
        <begin position="173"/>
        <end position="191"/>
    </location>
</feature>
<dbReference type="RefSeq" id="XP_067759958.1">
    <property type="nucleotide sequence ID" value="XM_067903526.1"/>
</dbReference>
<feature type="region of interest" description="Disordered" evidence="1">
    <location>
        <begin position="280"/>
        <end position="303"/>
    </location>
</feature>
<dbReference type="Proteomes" id="UP000674318">
    <property type="component" value="Chromosome 2"/>
</dbReference>
<feature type="transmembrane region" description="Helical" evidence="2">
    <location>
        <begin position="139"/>
        <end position="161"/>
    </location>
</feature>
<evidence type="ECO:0000313" key="3">
    <source>
        <dbReference type="EMBL" id="KAG5512125.1"/>
    </source>
</evidence>
<evidence type="ECO:0000313" key="4">
    <source>
        <dbReference type="Proteomes" id="UP000674318"/>
    </source>
</evidence>
<dbReference type="AlphaFoldDB" id="A0A836LM44"/>
<gene>
    <name evidence="3" type="ORF">JKF63_07590</name>
</gene>
<keyword evidence="2" id="KW-1133">Transmembrane helix</keyword>
<proteinExistence type="predicted"/>
<comment type="caution">
    <text evidence="3">The sequence shown here is derived from an EMBL/GenBank/DDBJ whole genome shotgun (WGS) entry which is preliminary data.</text>
</comment>
<dbReference type="KEGG" id="phet:94293603"/>
<reference evidence="3 4" key="1">
    <citation type="submission" date="2021-02" db="EMBL/GenBank/DDBJ databases">
        <title>Porcisia hertigi Genome sequencing and assembly.</title>
        <authorList>
            <person name="Almutairi H."/>
            <person name="Gatherer D."/>
        </authorList>
    </citation>
    <scope>NUCLEOTIDE SEQUENCE [LARGE SCALE GENOMIC DNA]</scope>
    <source>
        <strain evidence="3 4">C119</strain>
    </source>
</reference>